<proteinExistence type="predicted"/>
<dbReference type="Proteomes" id="UP000777265">
    <property type="component" value="Unassembled WGS sequence"/>
</dbReference>
<protein>
    <recommendedName>
        <fullName evidence="3">Slp family lipoprotein</fullName>
    </recommendedName>
</protein>
<dbReference type="PANTHER" id="PTHR37530:SF1">
    <property type="entry name" value="OUTER MEMBRANE PROTEIN SLP"/>
    <property type="match status" value="1"/>
</dbReference>
<dbReference type="GO" id="GO:0019867">
    <property type="term" value="C:outer membrane"/>
    <property type="evidence" value="ECO:0007669"/>
    <property type="project" value="InterPro"/>
</dbReference>
<sequence length="175" mass="20222">MKRLVFVVLAFLVLSSCTTVLRKDLMDRGIKNFPLDQLIRNPEPYKGKLFILGGIIAETTLTETDSLVNALYVPIDFAGYPKDMKPNGRFLALYPKERGILDPLIYGMHRKITVAGIFTGTEPGKIGQMNYIFPVFRVEEMYLWERSESYPWCAYGPYPYRDPCYRGSPWWPYSN</sequence>
<reference evidence="1" key="1">
    <citation type="journal article" date="2020" name="Biotechnol. Biofuels">
        <title>New insights from the biogas microbiome by comprehensive genome-resolved metagenomics of nearly 1600 species originating from multiple anaerobic digesters.</title>
        <authorList>
            <person name="Campanaro S."/>
            <person name="Treu L."/>
            <person name="Rodriguez-R L.M."/>
            <person name="Kovalovszki A."/>
            <person name="Ziels R.M."/>
            <person name="Maus I."/>
            <person name="Zhu X."/>
            <person name="Kougias P.G."/>
            <person name="Basile A."/>
            <person name="Luo G."/>
            <person name="Schluter A."/>
            <person name="Konstantinidis K.T."/>
            <person name="Angelidaki I."/>
        </authorList>
    </citation>
    <scope>NUCLEOTIDE SEQUENCE</scope>
    <source>
        <strain evidence="1">AS06rmzACSIP_7</strain>
    </source>
</reference>
<evidence type="ECO:0008006" key="3">
    <source>
        <dbReference type="Google" id="ProtNLM"/>
    </source>
</evidence>
<evidence type="ECO:0000313" key="2">
    <source>
        <dbReference type="Proteomes" id="UP000777265"/>
    </source>
</evidence>
<reference evidence="1" key="2">
    <citation type="submission" date="2020-01" db="EMBL/GenBank/DDBJ databases">
        <authorList>
            <person name="Campanaro S."/>
        </authorList>
    </citation>
    <scope>NUCLEOTIDE SEQUENCE</scope>
    <source>
        <strain evidence="1">AS06rmzACSIP_7</strain>
    </source>
</reference>
<dbReference type="PROSITE" id="PS51257">
    <property type="entry name" value="PROKAR_LIPOPROTEIN"/>
    <property type="match status" value="1"/>
</dbReference>
<comment type="caution">
    <text evidence="1">The sequence shown here is derived from an EMBL/GenBank/DDBJ whole genome shotgun (WGS) entry which is preliminary data.</text>
</comment>
<dbReference type="InterPro" id="IPR004658">
    <property type="entry name" value="OMP_Slp"/>
</dbReference>
<dbReference type="Pfam" id="PF03843">
    <property type="entry name" value="Slp"/>
    <property type="match status" value="1"/>
</dbReference>
<dbReference type="PANTHER" id="PTHR37530">
    <property type="entry name" value="OUTER MEMBRANE PROTEIN SLP"/>
    <property type="match status" value="1"/>
</dbReference>
<evidence type="ECO:0000313" key="1">
    <source>
        <dbReference type="EMBL" id="NLW36744.1"/>
    </source>
</evidence>
<accession>A0A971M7R1</accession>
<gene>
    <name evidence="1" type="ORF">GXY80_14905</name>
</gene>
<dbReference type="AlphaFoldDB" id="A0A971M7R1"/>
<name>A0A971M7R1_9BACT</name>
<dbReference type="EMBL" id="JAAYEE010000290">
    <property type="protein sequence ID" value="NLW36744.1"/>
    <property type="molecule type" value="Genomic_DNA"/>
</dbReference>
<organism evidence="1 2">
    <name type="scientific">Syntrophorhabdus aromaticivorans</name>
    <dbReference type="NCBI Taxonomy" id="328301"/>
    <lineage>
        <taxon>Bacteria</taxon>
        <taxon>Pseudomonadati</taxon>
        <taxon>Thermodesulfobacteriota</taxon>
        <taxon>Syntrophorhabdia</taxon>
        <taxon>Syntrophorhabdales</taxon>
        <taxon>Syntrophorhabdaceae</taxon>
        <taxon>Syntrophorhabdus</taxon>
    </lineage>
</organism>